<feature type="region of interest" description="Disordered" evidence="7">
    <location>
        <begin position="1"/>
        <end position="29"/>
    </location>
</feature>
<sequence>MAALHAGWNTSLSGDGEAPPPPTVGERRGGGWITAPFVLVTCRSSHFGALEAASVAGMTLAAGGWMNNLIVFLIQEFNIKSINAAQIFNVANGCSNFFPVLAAILADSFLGCFSVIWISSLISFLGLILLVLTVTLDGLSPPDCETGSSTVCATPSRVQYAVLFAALALVSIGLGGTRFTLATFGANQFNKLKHQATYFNLYFFILYVASFISATGIVYVEDNLSWGWGYGMCIAANVVGLGVFLVGSRFYYHDKPQGSPFTSMARVVVACIRKRKAEVSSETAHYYYGDVDGVKGAATGAPTKSFRILNRAALKTEGDILPDGSTSNSKPWKLCTVQQVEDLKTLIRILPLWSTSILLATPIGIQASLTVLQALTTDRHLGHRLQIPAGSMIVFLLISVAVSLTLFDHFLWPMWKKVAGKSPTPLQQIGVGHVFNIAGMAVSAIVESKRRAAATSHHGRMSVMWLVPQLVIVGIGEAFHFPGQVALYYQEFPTCLKSMATGMVAMLVGMAFYLSSAVVGFVRRVTKWLPDDIDDGRVDNVYWVVMVIGVFNFGYYVVCSWLYKYKNFVQIEEEEEGDH</sequence>
<dbReference type="EMBL" id="JACGWN010000002">
    <property type="protein sequence ID" value="KAL0460658.1"/>
    <property type="molecule type" value="Genomic_DNA"/>
</dbReference>
<protein>
    <submittedName>
        <fullName evidence="9">Protein NRT1/ PTR FAMILY 2.7</fullName>
    </submittedName>
</protein>
<evidence type="ECO:0000256" key="3">
    <source>
        <dbReference type="ARBA" id="ARBA00022692"/>
    </source>
</evidence>
<comment type="similarity">
    <text evidence="2">Belongs to the major facilitator superfamily. Proton-dependent oligopeptide transporter (POT/PTR) (TC 2.A.17) family.</text>
</comment>
<dbReference type="InterPro" id="IPR000109">
    <property type="entry name" value="POT_fam"/>
</dbReference>
<dbReference type="PANTHER" id="PTHR11654">
    <property type="entry name" value="OLIGOPEPTIDE TRANSPORTER-RELATED"/>
    <property type="match status" value="1"/>
</dbReference>
<feature type="transmembrane region" description="Helical" evidence="8">
    <location>
        <begin position="201"/>
        <end position="220"/>
    </location>
</feature>
<feature type="transmembrane region" description="Helical" evidence="8">
    <location>
        <begin position="501"/>
        <end position="522"/>
    </location>
</feature>
<evidence type="ECO:0000256" key="7">
    <source>
        <dbReference type="SAM" id="MobiDB-lite"/>
    </source>
</evidence>
<dbReference type="Pfam" id="PF00854">
    <property type="entry name" value="PTR2"/>
    <property type="match status" value="1"/>
</dbReference>
<reference evidence="9" key="2">
    <citation type="journal article" date="2024" name="Plant">
        <title>Genomic evolution and insights into agronomic trait innovations of Sesamum species.</title>
        <authorList>
            <person name="Miao H."/>
            <person name="Wang L."/>
            <person name="Qu L."/>
            <person name="Liu H."/>
            <person name="Sun Y."/>
            <person name="Le M."/>
            <person name="Wang Q."/>
            <person name="Wei S."/>
            <person name="Zheng Y."/>
            <person name="Lin W."/>
            <person name="Duan Y."/>
            <person name="Cao H."/>
            <person name="Xiong S."/>
            <person name="Wang X."/>
            <person name="Wei L."/>
            <person name="Li C."/>
            <person name="Ma Q."/>
            <person name="Ju M."/>
            <person name="Zhao R."/>
            <person name="Li G."/>
            <person name="Mu C."/>
            <person name="Tian Q."/>
            <person name="Mei H."/>
            <person name="Zhang T."/>
            <person name="Gao T."/>
            <person name="Zhang H."/>
        </authorList>
    </citation>
    <scope>NUCLEOTIDE SEQUENCE</scope>
    <source>
        <strain evidence="9">KEN1</strain>
    </source>
</reference>
<dbReference type="GO" id="GO:0006857">
    <property type="term" value="P:oligopeptide transport"/>
    <property type="evidence" value="ECO:0007669"/>
    <property type="project" value="InterPro"/>
</dbReference>
<gene>
    <name evidence="9" type="ORF">Slati_0693000</name>
</gene>
<dbReference type="PROSITE" id="PS01022">
    <property type="entry name" value="PTR2_1"/>
    <property type="match status" value="1"/>
</dbReference>
<dbReference type="AlphaFoldDB" id="A0AAW2Y4R9"/>
<name>A0AAW2Y4R9_9LAMI</name>
<feature type="transmembrane region" description="Helical" evidence="8">
    <location>
        <begin position="158"/>
        <end position="181"/>
    </location>
</feature>
<feature type="transmembrane region" description="Helical" evidence="8">
    <location>
        <begin position="387"/>
        <end position="407"/>
    </location>
</feature>
<evidence type="ECO:0000256" key="5">
    <source>
        <dbReference type="ARBA" id="ARBA00023136"/>
    </source>
</evidence>
<proteinExistence type="inferred from homology"/>
<dbReference type="CDD" id="cd17416">
    <property type="entry name" value="MFS_NPF1_2"/>
    <property type="match status" value="1"/>
</dbReference>
<feature type="transmembrane region" description="Helical" evidence="8">
    <location>
        <begin position="428"/>
        <end position="446"/>
    </location>
</feature>
<evidence type="ECO:0000256" key="2">
    <source>
        <dbReference type="ARBA" id="ARBA00005982"/>
    </source>
</evidence>
<evidence type="ECO:0000256" key="6">
    <source>
        <dbReference type="ARBA" id="ARBA00044504"/>
    </source>
</evidence>
<keyword evidence="5 8" id="KW-0472">Membrane</keyword>
<feature type="transmembrane region" description="Helical" evidence="8">
    <location>
        <begin position="226"/>
        <end position="247"/>
    </location>
</feature>
<feature type="transmembrane region" description="Helical" evidence="8">
    <location>
        <begin position="466"/>
        <end position="489"/>
    </location>
</feature>
<dbReference type="GO" id="GO:0016020">
    <property type="term" value="C:membrane"/>
    <property type="evidence" value="ECO:0007669"/>
    <property type="project" value="UniProtKB-SubCell"/>
</dbReference>
<reference evidence="9" key="1">
    <citation type="submission" date="2020-06" db="EMBL/GenBank/DDBJ databases">
        <authorList>
            <person name="Li T."/>
            <person name="Hu X."/>
            <person name="Zhang T."/>
            <person name="Song X."/>
            <person name="Zhang H."/>
            <person name="Dai N."/>
            <person name="Sheng W."/>
            <person name="Hou X."/>
            <person name="Wei L."/>
        </authorList>
    </citation>
    <scope>NUCLEOTIDE SEQUENCE</scope>
    <source>
        <strain evidence="9">KEN1</strain>
        <tissue evidence="9">Leaf</tissue>
    </source>
</reference>
<accession>A0AAW2Y4R9</accession>
<keyword evidence="4 8" id="KW-1133">Transmembrane helix</keyword>
<comment type="caution">
    <text evidence="9">The sequence shown here is derived from an EMBL/GenBank/DDBJ whole genome shotgun (WGS) entry which is preliminary data.</text>
</comment>
<dbReference type="InterPro" id="IPR036259">
    <property type="entry name" value="MFS_trans_sf"/>
</dbReference>
<feature type="transmembrane region" description="Helical" evidence="8">
    <location>
        <begin position="542"/>
        <end position="563"/>
    </location>
</feature>
<evidence type="ECO:0000256" key="4">
    <source>
        <dbReference type="ARBA" id="ARBA00022989"/>
    </source>
</evidence>
<dbReference type="Gene3D" id="1.20.1250.20">
    <property type="entry name" value="MFS general substrate transporter like domains"/>
    <property type="match status" value="1"/>
</dbReference>
<organism evidence="9">
    <name type="scientific">Sesamum latifolium</name>
    <dbReference type="NCBI Taxonomy" id="2727402"/>
    <lineage>
        <taxon>Eukaryota</taxon>
        <taxon>Viridiplantae</taxon>
        <taxon>Streptophyta</taxon>
        <taxon>Embryophyta</taxon>
        <taxon>Tracheophyta</taxon>
        <taxon>Spermatophyta</taxon>
        <taxon>Magnoliopsida</taxon>
        <taxon>eudicotyledons</taxon>
        <taxon>Gunneridae</taxon>
        <taxon>Pentapetalae</taxon>
        <taxon>asterids</taxon>
        <taxon>lamiids</taxon>
        <taxon>Lamiales</taxon>
        <taxon>Pedaliaceae</taxon>
        <taxon>Sesamum</taxon>
    </lineage>
</organism>
<dbReference type="SUPFAM" id="SSF103473">
    <property type="entry name" value="MFS general substrate transporter"/>
    <property type="match status" value="1"/>
</dbReference>
<evidence type="ECO:0000313" key="9">
    <source>
        <dbReference type="EMBL" id="KAL0460658.1"/>
    </source>
</evidence>
<feature type="transmembrane region" description="Helical" evidence="8">
    <location>
        <begin position="109"/>
        <end position="132"/>
    </location>
</feature>
<dbReference type="InterPro" id="IPR018456">
    <property type="entry name" value="PTR2_symporter_CS"/>
</dbReference>
<comment type="similarity">
    <text evidence="6">Belongs to the major facilitator superfamily. Phosphate:H(+) symporter (TC 2.A.1.9) family.</text>
</comment>
<keyword evidence="3 8" id="KW-0812">Transmembrane</keyword>
<evidence type="ECO:0000256" key="1">
    <source>
        <dbReference type="ARBA" id="ARBA00004141"/>
    </source>
</evidence>
<evidence type="ECO:0000256" key="8">
    <source>
        <dbReference type="SAM" id="Phobius"/>
    </source>
</evidence>
<dbReference type="GO" id="GO:0022857">
    <property type="term" value="F:transmembrane transporter activity"/>
    <property type="evidence" value="ECO:0007669"/>
    <property type="project" value="InterPro"/>
</dbReference>
<comment type="subcellular location">
    <subcellularLocation>
        <location evidence="1">Membrane</location>
        <topology evidence="1">Multi-pass membrane protein</topology>
    </subcellularLocation>
</comment>